<dbReference type="Proteomes" id="UP000635278">
    <property type="component" value="Unassembled WGS sequence"/>
</dbReference>
<accession>A0ABX0JS71</accession>
<evidence type="ECO:0000259" key="1">
    <source>
        <dbReference type="Pfam" id="PF21912"/>
    </source>
</evidence>
<sequence length="507" mass="58502">MTTRHFILVLPAVSPVGDRPHYLWVLQKWLHEFRTTGTTIILPEFYRSAFGEPKRWEFGQWSAGFHGYEPVRDLSDHPASMRFYPSGTGGDPATAPNVRFSDSVRTVDDSLAAFYTGILQDVRAQTGARPVLVAWVNNATLRSVAATQDADLTFNEIGPLRRPHYRQTAYWDTHGVNGDTSVPTLWEAERSDFERWLGDHPEFLSPEGVQRVFTTPRQHRPQPETAVGLALQIETDSNALLFSRGWNNLSVLEYLQEQHRPDDYLIRYHPNGKALYTGPTDRTASPLDFLFRVKTLWTINSSLGIEAFFWSHPVRFFGNSPVSLFLTMTENEKAAFRAWFFLRYLIPWRLLFSTDYYAWRFEAPSCVAITERHLRAYGEESPVSSGPVPGTPSDLKPVMVPPLPQALTELDEDMITVLRGRIADRNRWIADRDRWIAERDDTITLLRSRIKDRDKWVSDRDRWIADRDVWIAERDETIALLRSQIEDRDHRIAERDSTIETLKQNPA</sequence>
<dbReference type="RefSeq" id="WP_173583195.1">
    <property type="nucleotide sequence ID" value="NZ_WOTB01000010.1"/>
</dbReference>
<evidence type="ECO:0000313" key="2">
    <source>
        <dbReference type="EMBL" id="NHN84800.1"/>
    </source>
</evidence>
<proteinExistence type="predicted"/>
<protein>
    <recommendedName>
        <fullName evidence="1">Glycosyltransferase 99 N-terminal domain-containing protein</fullName>
    </recommendedName>
</protein>
<dbReference type="EMBL" id="WOTB01000010">
    <property type="protein sequence ID" value="NHN84800.1"/>
    <property type="molecule type" value="Genomic_DNA"/>
</dbReference>
<organism evidence="2 3">
    <name type="scientific">Acetobacter musti</name>
    <dbReference type="NCBI Taxonomy" id="864732"/>
    <lineage>
        <taxon>Bacteria</taxon>
        <taxon>Pseudomonadati</taxon>
        <taxon>Pseudomonadota</taxon>
        <taxon>Alphaproteobacteria</taxon>
        <taxon>Acetobacterales</taxon>
        <taxon>Acetobacteraceae</taxon>
        <taxon>Acetobacter</taxon>
    </lineage>
</organism>
<dbReference type="Pfam" id="PF21912">
    <property type="entry name" value="Glyco_transf_99"/>
    <property type="match status" value="1"/>
</dbReference>
<dbReference type="InterPro" id="IPR054112">
    <property type="entry name" value="Glyco_transf_99_N"/>
</dbReference>
<gene>
    <name evidence="2" type="ORF">GOB93_09115</name>
</gene>
<reference evidence="2 3" key="1">
    <citation type="journal article" date="2020" name="Int. J. Syst. Evol. Microbiol.">
        <title>Novel acetic acid bacteria from cider fermentations: Acetobacter conturbans sp. nov. and Acetobacter fallax sp. nov.</title>
        <authorList>
            <person name="Sombolestani A.S."/>
            <person name="Cleenwerck I."/>
            <person name="Cnockaert M."/>
            <person name="Borremans W."/>
            <person name="Wieme A.D."/>
            <person name="De Vuyst L."/>
            <person name="Vandamme P."/>
        </authorList>
    </citation>
    <scope>NUCLEOTIDE SEQUENCE [LARGE SCALE GENOMIC DNA]</scope>
    <source>
        <strain evidence="2 3">LMG 30640</strain>
    </source>
</reference>
<feature type="domain" description="Glycosyltransferase 99 N-terminal" evidence="1">
    <location>
        <begin position="16"/>
        <end position="180"/>
    </location>
</feature>
<comment type="caution">
    <text evidence="2">The sequence shown here is derived from an EMBL/GenBank/DDBJ whole genome shotgun (WGS) entry which is preliminary data.</text>
</comment>
<evidence type="ECO:0000313" key="3">
    <source>
        <dbReference type="Proteomes" id="UP000635278"/>
    </source>
</evidence>
<name>A0ABX0JS71_9PROT</name>
<keyword evidence="3" id="KW-1185">Reference proteome</keyword>